<dbReference type="GO" id="GO:0006412">
    <property type="term" value="P:translation"/>
    <property type="evidence" value="ECO:0007669"/>
    <property type="project" value="InterPro"/>
</dbReference>
<dbReference type="EMBL" id="UINC01005473">
    <property type="protein sequence ID" value="SVA21556.1"/>
    <property type="molecule type" value="Genomic_DNA"/>
</dbReference>
<name>A0A381TZX7_9ZZZZ</name>
<dbReference type="InterPro" id="IPR023574">
    <property type="entry name" value="Ribosomal_uL4_dom_sf"/>
</dbReference>
<organism evidence="5">
    <name type="scientific">marine metagenome</name>
    <dbReference type="NCBI Taxonomy" id="408172"/>
    <lineage>
        <taxon>unclassified sequences</taxon>
        <taxon>metagenomes</taxon>
        <taxon>ecological metagenomes</taxon>
    </lineage>
</organism>
<feature type="compositionally biased region" description="Basic residues" evidence="4">
    <location>
        <begin position="59"/>
        <end position="70"/>
    </location>
</feature>
<keyword evidence="2" id="KW-0689">Ribosomal protein</keyword>
<dbReference type="Pfam" id="PF00573">
    <property type="entry name" value="Ribosomal_L4"/>
    <property type="match status" value="1"/>
</dbReference>
<feature type="region of interest" description="Disordered" evidence="4">
    <location>
        <begin position="42"/>
        <end position="77"/>
    </location>
</feature>
<dbReference type="NCBIfam" id="TIGR03953">
    <property type="entry name" value="rplD_bact"/>
    <property type="match status" value="1"/>
</dbReference>
<reference evidence="5" key="1">
    <citation type="submission" date="2018-05" db="EMBL/GenBank/DDBJ databases">
        <authorList>
            <person name="Lanie J.A."/>
            <person name="Ng W.-L."/>
            <person name="Kazmierczak K.M."/>
            <person name="Andrzejewski T.M."/>
            <person name="Davidsen T.M."/>
            <person name="Wayne K.J."/>
            <person name="Tettelin H."/>
            <person name="Glass J.I."/>
            <person name="Rusch D."/>
            <person name="Podicherti R."/>
            <person name="Tsui H.-C.T."/>
            <person name="Winkler M.E."/>
        </authorList>
    </citation>
    <scope>NUCLEOTIDE SEQUENCE</scope>
</reference>
<evidence type="ECO:0008006" key="6">
    <source>
        <dbReference type="Google" id="ProtNLM"/>
    </source>
</evidence>
<dbReference type="InterPro" id="IPR013005">
    <property type="entry name" value="Ribosomal_uL4-like"/>
</dbReference>
<protein>
    <recommendedName>
        <fullName evidence="6">50S ribosomal protein L4</fullName>
    </recommendedName>
</protein>
<comment type="similarity">
    <text evidence="1">Belongs to the universal ribosomal protein uL4 family.</text>
</comment>
<proteinExistence type="inferred from homology"/>
<accession>A0A381TZX7</accession>
<evidence type="ECO:0000256" key="2">
    <source>
        <dbReference type="ARBA" id="ARBA00022980"/>
    </source>
</evidence>
<dbReference type="PANTHER" id="PTHR10746:SF6">
    <property type="entry name" value="LARGE RIBOSOMAL SUBUNIT PROTEIN UL4M"/>
    <property type="match status" value="1"/>
</dbReference>
<dbReference type="InterPro" id="IPR002136">
    <property type="entry name" value="Ribosomal_uL4"/>
</dbReference>
<evidence type="ECO:0000256" key="1">
    <source>
        <dbReference type="ARBA" id="ARBA00010528"/>
    </source>
</evidence>
<sequence length="209" mass="23179">MELQVIKSNGNKASKIKVDASVFDVKPNRDAVHRAILSEMTNSRQGTHGSKSRGMVRGGGKKPWKQKGRGVARAGTTRSPLWRGGGTVFGPQPHQYEYKLPKKIKRLARRSILSEKLQNKKIIVLNEFGIDEPKTKKTKDLLVNLDVQEKKVLVLTGDLTENLILSMRNIPNIALLDAVTASAYDLLDSEIILIDQKGLEMLNDGLADK</sequence>
<dbReference type="GO" id="GO:0003735">
    <property type="term" value="F:structural constituent of ribosome"/>
    <property type="evidence" value="ECO:0007669"/>
    <property type="project" value="InterPro"/>
</dbReference>
<dbReference type="AlphaFoldDB" id="A0A381TZX7"/>
<evidence type="ECO:0000313" key="5">
    <source>
        <dbReference type="EMBL" id="SVA21556.1"/>
    </source>
</evidence>
<dbReference type="PANTHER" id="PTHR10746">
    <property type="entry name" value="50S RIBOSOMAL PROTEIN L4"/>
    <property type="match status" value="1"/>
</dbReference>
<dbReference type="GO" id="GO:0005840">
    <property type="term" value="C:ribosome"/>
    <property type="evidence" value="ECO:0007669"/>
    <property type="project" value="UniProtKB-KW"/>
</dbReference>
<gene>
    <name evidence="5" type="ORF">METZ01_LOCUS74410</name>
</gene>
<keyword evidence="3" id="KW-0687">Ribonucleoprotein</keyword>
<evidence type="ECO:0000256" key="3">
    <source>
        <dbReference type="ARBA" id="ARBA00023274"/>
    </source>
</evidence>
<dbReference type="SUPFAM" id="SSF52166">
    <property type="entry name" value="Ribosomal protein L4"/>
    <property type="match status" value="1"/>
</dbReference>
<dbReference type="HAMAP" id="MF_01328_B">
    <property type="entry name" value="Ribosomal_uL4_B"/>
    <property type="match status" value="1"/>
</dbReference>
<dbReference type="GO" id="GO:1990904">
    <property type="term" value="C:ribonucleoprotein complex"/>
    <property type="evidence" value="ECO:0007669"/>
    <property type="project" value="UniProtKB-KW"/>
</dbReference>
<dbReference type="Gene3D" id="3.40.1370.10">
    <property type="match status" value="1"/>
</dbReference>
<evidence type="ECO:0000256" key="4">
    <source>
        <dbReference type="SAM" id="MobiDB-lite"/>
    </source>
</evidence>